<proteinExistence type="predicted"/>
<protein>
    <submittedName>
        <fullName evidence="1">Uncharacterized protein</fullName>
    </submittedName>
</protein>
<name>A0A3S0I5M9_9GAMM</name>
<evidence type="ECO:0000313" key="2">
    <source>
        <dbReference type="Proteomes" id="UP000282060"/>
    </source>
</evidence>
<comment type="caution">
    <text evidence="1">The sequence shown here is derived from an EMBL/GenBank/DDBJ whole genome shotgun (WGS) entry which is preliminary data.</text>
</comment>
<organism evidence="1 2">
    <name type="scientific">Shewanella atlantica</name>
    <dbReference type="NCBI Taxonomy" id="271099"/>
    <lineage>
        <taxon>Bacteria</taxon>
        <taxon>Pseudomonadati</taxon>
        <taxon>Pseudomonadota</taxon>
        <taxon>Gammaproteobacteria</taxon>
        <taxon>Alteromonadales</taxon>
        <taxon>Shewanellaceae</taxon>
        <taxon>Shewanella</taxon>
    </lineage>
</organism>
<accession>A0A3S0I5M9</accession>
<reference evidence="1 2" key="1">
    <citation type="submission" date="2018-12" db="EMBL/GenBank/DDBJ databases">
        <authorList>
            <person name="Yu L."/>
        </authorList>
    </citation>
    <scope>NUCLEOTIDE SEQUENCE [LARGE SCALE GENOMIC DNA]</scope>
    <source>
        <strain evidence="1 2">HAW-EB5</strain>
    </source>
</reference>
<sequence>MVTIAPDGIPQGDETVTIETTSATATLSSPNLGATTPGSSITATSDVSGRVIVHVINAITEVTDISASYTDSVGDNHTVSTTVNFVGDATTAHLGYSDSITVVKNNGRYGEGTDDYNIVDVLVRDRYDNGVVGHPVTLDVDEAVHANMIANTDSSGVARFEVRTRAPTGDIAHGRDLSINAYTTSPFYGESHDFGFRAMSFQVSACETGFYLSTLDVTVHCPALADAVAANGKYEYDTLSNEHLPDDYAILTAFDADNYCADTYTGGRLISGIEWNRLAPQITSPQTWWNNYQYHQIEHGLPNQVDNIWDDTFIWSRPDIYGLGGTGSYLVRETKGDTAVTTGTEKTDGGTHFMVYLPYKNAIDKFYGPGASTSYPLGLIMCATDGS</sequence>
<dbReference type="AlphaFoldDB" id="A0A3S0I5M9"/>
<dbReference type="Proteomes" id="UP000282060">
    <property type="component" value="Unassembled WGS sequence"/>
</dbReference>
<dbReference type="SUPFAM" id="SSF49373">
    <property type="entry name" value="Invasin/intimin cell-adhesion fragments"/>
    <property type="match status" value="1"/>
</dbReference>
<dbReference type="InterPro" id="IPR008964">
    <property type="entry name" value="Invasin/intimin_cell_adhesion"/>
</dbReference>
<keyword evidence="2" id="KW-1185">Reference proteome</keyword>
<gene>
    <name evidence="1" type="ORF">EKG39_22985</name>
</gene>
<evidence type="ECO:0000313" key="1">
    <source>
        <dbReference type="EMBL" id="RTR25699.1"/>
    </source>
</evidence>
<dbReference type="EMBL" id="RXNV01000028">
    <property type="protein sequence ID" value="RTR25699.1"/>
    <property type="molecule type" value="Genomic_DNA"/>
</dbReference>